<evidence type="ECO:0000256" key="7">
    <source>
        <dbReference type="ARBA" id="ARBA00022741"/>
    </source>
</evidence>
<evidence type="ECO:0000313" key="26">
    <source>
        <dbReference type="RefSeq" id="XP_033533267.1"/>
    </source>
</evidence>
<evidence type="ECO:0000259" key="23">
    <source>
        <dbReference type="PROSITE" id="PS51998"/>
    </source>
</evidence>
<evidence type="ECO:0000256" key="3">
    <source>
        <dbReference type="ARBA" id="ARBA00022475"/>
    </source>
</evidence>
<dbReference type="FunFam" id="3.40.850.10:FF:000055">
    <property type="entry name" value="Chitin synthase ChsE"/>
    <property type="match status" value="1"/>
</dbReference>
<keyword evidence="10 18" id="KW-0518">Myosin</keyword>
<dbReference type="PANTHER" id="PTHR22914:SF45">
    <property type="entry name" value="CHITIN SYNTHASE"/>
    <property type="match status" value="1"/>
</dbReference>
<keyword evidence="9 20" id="KW-1133">Transmembrane helix</keyword>
<comment type="similarity">
    <text evidence="18">Belongs to the TRAFAC class myosin-kinesin ATPase superfamily. Myosin family.</text>
</comment>
<dbReference type="FunFam" id="1.10.10.820:FF:000012">
    <property type="entry name" value="Chitin synthase ChsE"/>
    <property type="match status" value="1"/>
</dbReference>
<evidence type="ECO:0000313" key="24">
    <source>
        <dbReference type="EMBL" id="KAF1811636.1"/>
    </source>
</evidence>
<evidence type="ECO:0000256" key="10">
    <source>
        <dbReference type="ARBA" id="ARBA00023123"/>
    </source>
</evidence>
<feature type="transmembrane region" description="Helical" evidence="20">
    <location>
        <begin position="1216"/>
        <end position="1235"/>
    </location>
</feature>
<keyword evidence="12 18" id="KW-0505">Motor protein</keyword>
<dbReference type="Pfam" id="PF03142">
    <property type="entry name" value="Chitin_synth_2"/>
    <property type="match status" value="1"/>
</dbReference>
<dbReference type="InterPro" id="IPR004835">
    <property type="entry name" value="Chitin_synth"/>
</dbReference>
<dbReference type="SMART" id="SM01117">
    <property type="entry name" value="Cyt-b5"/>
    <property type="match status" value="2"/>
</dbReference>
<dbReference type="InterPro" id="IPR001609">
    <property type="entry name" value="Myosin_head_motor_dom-like"/>
</dbReference>
<evidence type="ECO:0000256" key="6">
    <source>
        <dbReference type="ARBA" id="ARBA00022692"/>
    </source>
</evidence>
<evidence type="ECO:0000256" key="13">
    <source>
        <dbReference type="ARBA" id="ARBA00023180"/>
    </source>
</evidence>
<evidence type="ECO:0000256" key="15">
    <source>
        <dbReference type="ARBA" id="ARBA00046327"/>
    </source>
</evidence>
<dbReference type="Pfam" id="PF00173">
    <property type="entry name" value="Cyt-b5"/>
    <property type="match status" value="1"/>
</dbReference>
<feature type="transmembrane region" description="Helical" evidence="20">
    <location>
        <begin position="1638"/>
        <end position="1659"/>
    </location>
</feature>
<reference evidence="26" key="2">
    <citation type="submission" date="2020-04" db="EMBL/GenBank/DDBJ databases">
        <authorList>
            <consortium name="NCBI Genome Project"/>
        </authorList>
    </citation>
    <scope>NUCLEOTIDE SEQUENCE</scope>
    <source>
        <strain evidence="26">CBS 781.70</strain>
    </source>
</reference>
<dbReference type="SMART" id="SM00242">
    <property type="entry name" value="MYSc"/>
    <property type="match status" value="1"/>
</dbReference>
<dbReference type="InterPro" id="IPR001199">
    <property type="entry name" value="Cyt_B5-like_heme/steroid-bd"/>
</dbReference>
<sequence length="1890" mass="208806">MSSFPSQHAESSLHALPEHLQSDTNLTAHLASRFHANLATATLSSRALISVNNFKSSAQGPNGTEEGSALAGVKELASRAWTRLGHRGENQAVVFLGESGSGKTTLRSHLISSLLSYTSTPLSGKLSYAAYVFDTLTTTKAATTPTASKSGLFYEFQYDTSTTLHPVLIGGKLLDHRLERSRVTKVPTGERNFHILYYLLAGTTPSEKQHLGLDNPGIVANEPGSRASAGGKFWRYLGHRSQLQVGINDAEGFQAFKSALRKLEFPRSEIAEICQILAAILHIGQLDFMMTQSTTPTGDDSGGFSHEGGEDVTVVRNKDCLNIVAAFLGLQAEDLEQSLGYKTRTVHRERVTVMLDPKGARDNADELARTLYGLLVAYVIESINQRICAVEDTVANTISIVDFPGFMHQSAGGDTLDQLLTNAAGESLYNFTLQSFFDRPEDLLQTEDVTVPATSYFDNSDAVKMLLKPGNGLLSILDDQTRRGKTDAQFIDTIRKRFTGKSPSIDVSAATAVLPGSNFASANAAASFTIRHFAGAVEYPADGLLDANAEVIAGDMLNLINSTRSSFVRDLFGQPALNTIHHPQEKTAIVQASLASKPARKPSMARRKLGATTRGRRAGRRTSEEEDDDDPRAERSVSRSRNPTTNAAGMQQGAAAQYLSSLTTITKSLSLPNTNPYFIFCLKPNDRRIANQFDSKCVRHQLQTFGIAEISTRLRSADFSVFLPFGEVLSLAEAKGTNGGMGLGSSIVGSERERCEIVIDERRWPEQEARVGSTGVFFSERCWAMLAGIAADSLVGSRGALGYPEGGDTDENNLLSPTGGRFDPQTRLMGSNGSSPAAFYHDDKAAGYFGREVPADGKSEAGISVMTGGDMFRNLATREQMAEKAGEKKMETVDEAVVTGSRKRWLVVVYALTWWVPDFLVRFVGRMGRKDVRVAWREKLAINMLIWLSCAAVIFFMIGFPELICPTQHVFSASELATHDGKDGHSAFVAIRGVVYDLDAFAPVHYPNIVPQSALKKYAGVDATNLFPVQVSALCEGKDGTIDPAVNLNYQNSNYSGSPALVSLTDNNAKYHDFRSWTNDSRRDWWYEKQMYLKANYQKGRVGYSPQYLKTLASKGNSIAILNERVYDFTSYVPGGRIAQYPPGMEQPETKPDVNFMDSRVVDLFQQRAGLDVTKYWDALQMTTAEKSRMSACLTNLFYVGDVDTRNSTQCQFAKYLLLAISLVLVSVIGFKFLAALQFGKKNIPENLDKFVICTVPAYTEDEDSLRRAIDSAARMRYDDKRKLLVLICDGMIIGQGNDRSTPRIVLDILGVPETTDPEPLSFESLGEGMKQHNMGKVYSGLYETQGHIVPFMVIVKVGKPSEVTKPGNRGKRDSQMVLMRFLNRVHYNLPMAPLELEMHHQIRNIIGVNPTFYEFLFQIDADTVVAPDSATRMISSFLHDTRVIGVCGETALSNAKSSFVTMIQVYEYYISHNLTKAFESLFGSVTCLPGCFSMYRIRTAETGKPLFVSKEIIEDYSNIRVDTLHMKNLLHLGEDRYLTTLLLKHHSKYKTKYIFRAHAWTIAPDSWTVFMSQRRRWINSTVHNLMELIPLQQLCGFCCFSMRFVVFIDLLSTIVQPVIVGYLIYLIILITRNSSVIPIWAFVLLGAIYGLQAIIFILRRKWEMIGWMIIYLLATPIFACGLPLYAFWHMDDFTWGNTRIVTGEKGKKLVVSDEGKFDPASIPRKKWEDYQTELWEAQTQRDDRSEVSGFSYATKSFMGGQGPFATPVTTAGSEYGGAPYGYPAPPSRPISTLDMPRYAAGSRLSLVPSGYGDMAGGSNNLGMEMGDMAALPSDDALLAEIREILKTADLMSVTKKSIKLELERRFGVGLDGKRQYIGSATEAVLSGQL</sequence>
<comment type="caution">
    <text evidence="18">Lacks conserved residue(s) required for the propagation of feature annotation.</text>
</comment>
<keyword evidence="25" id="KW-1185">Reference proteome</keyword>
<dbReference type="InterPro" id="IPR036037">
    <property type="entry name" value="MYSc_Myo17"/>
</dbReference>
<evidence type="ECO:0000256" key="18">
    <source>
        <dbReference type="PROSITE-ProRule" id="PRU00782"/>
    </source>
</evidence>
<keyword evidence="7 18" id="KW-0547">Nucleotide-binding</keyword>
<dbReference type="GO" id="GO:0003779">
    <property type="term" value="F:actin binding"/>
    <property type="evidence" value="ECO:0007669"/>
    <property type="project" value="UniProtKB-KW"/>
</dbReference>
<dbReference type="Proteomes" id="UP000504638">
    <property type="component" value="Unplaced"/>
</dbReference>
<evidence type="ECO:0000256" key="4">
    <source>
        <dbReference type="ARBA" id="ARBA00022676"/>
    </source>
</evidence>
<dbReference type="InterPro" id="IPR036400">
    <property type="entry name" value="Cyt_B5-like_heme/steroid_sf"/>
</dbReference>
<dbReference type="GO" id="GO:0006031">
    <property type="term" value="P:chitin biosynthetic process"/>
    <property type="evidence" value="ECO:0007669"/>
    <property type="project" value="TreeGrafter"/>
</dbReference>
<evidence type="ECO:0000313" key="25">
    <source>
        <dbReference type="Proteomes" id="UP000504638"/>
    </source>
</evidence>
<feature type="domain" description="Myosin motor" evidence="22">
    <location>
        <begin position="1"/>
        <end position="791"/>
    </location>
</feature>
<keyword evidence="6 20" id="KW-0812">Transmembrane</keyword>
<feature type="compositionally biased region" description="Basic residues" evidence="19">
    <location>
        <begin position="598"/>
        <end position="620"/>
    </location>
</feature>
<dbReference type="Pfam" id="PF00063">
    <property type="entry name" value="Myosin_head"/>
    <property type="match status" value="1"/>
</dbReference>
<feature type="region of interest" description="Disordered" evidence="19">
    <location>
        <begin position="593"/>
        <end position="652"/>
    </location>
</feature>
<dbReference type="SUPFAM" id="SSF52540">
    <property type="entry name" value="P-loop containing nucleoside triphosphate hydrolases"/>
    <property type="match status" value="1"/>
</dbReference>
<reference evidence="24 26" key="1">
    <citation type="submission" date="2020-01" db="EMBL/GenBank/DDBJ databases">
        <authorList>
            <consortium name="DOE Joint Genome Institute"/>
            <person name="Haridas S."/>
            <person name="Albert R."/>
            <person name="Binder M."/>
            <person name="Bloem J."/>
            <person name="Labutti K."/>
            <person name="Salamov A."/>
            <person name="Andreopoulos B."/>
            <person name="Baker S.E."/>
            <person name="Barry K."/>
            <person name="Bills G."/>
            <person name="Bluhm B.H."/>
            <person name="Cannon C."/>
            <person name="Castanera R."/>
            <person name="Culley D.E."/>
            <person name="Daum C."/>
            <person name="Ezra D."/>
            <person name="Gonzalez J.B."/>
            <person name="Henrissat B."/>
            <person name="Kuo A."/>
            <person name="Liang C."/>
            <person name="Lipzen A."/>
            <person name="Lutzoni F."/>
            <person name="Magnuson J."/>
            <person name="Mondo S."/>
            <person name="Nolan M."/>
            <person name="Ohm R."/>
            <person name="Pangilinan J."/>
            <person name="Park H.-J."/>
            <person name="Ramirez L."/>
            <person name="Alfaro M."/>
            <person name="Sun H."/>
            <person name="Tritt A."/>
            <person name="Yoshinaga Y."/>
            <person name="Zwiers L.-H."/>
            <person name="Turgeon B.G."/>
            <person name="Goodwin S.B."/>
            <person name="Spatafora J.W."/>
            <person name="Crous P.W."/>
            <person name="Grigoriev I.V."/>
        </authorList>
    </citation>
    <scope>NUCLEOTIDE SEQUENCE</scope>
    <source>
        <strain evidence="24 26">CBS 781.70</strain>
    </source>
</reference>
<feature type="transmembrane region" description="Helical" evidence="20">
    <location>
        <begin position="1611"/>
        <end position="1632"/>
    </location>
</feature>
<reference evidence="26" key="3">
    <citation type="submission" date="2025-04" db="UniProtKB">
        <authorList>
            <consortium name="RefSeq"/>
        </authorList>
    </citation>
    <scope>IDENTIFICATION</scope>
    <source>
        <strain evidence="26">CBS 781.70</strain>
    </source>
</reference>
<dbReference type="GO" id="GO:0003774">
    <property type="term" value="F:cytoskeletal motor activity"/>
    <property type="evidence" value="ECO:0007669"/>
    <property type="project" value="UniProtKB-UniRule"/>
</dbReference>
<dbReference type="GO" id="GO:0030428">
    <property type="term" value="C:cell septum"/>
    <property type="evidence" value="ECO:0007669"/>
    <property type="project" value="TreeGrafter"/>
</dbReference>
<dbReference type="PROSITE" id="PS51456">
    <property type="entry name" value="MYOSIN_MOTOR"/>
    <property type="match status" value="1"/>
</dbReference>
<dbReference type="GO" id="GO:0016459">
    <property type="term" value="C:myosin complex"/>
    <property type="evidence" value="ECO:0007669"/>
    <property type="project" value="UniProtKB-KW"/>
</dbReference>
<dbReference type="EMBL" id="ML975160">
    <property type="protein sequence ID" value="KAF1811636.1"/>
    <property type="molecule type" value="Genomic_DNA"/>
</dbReference>
<gene>
    <name evidence="24 26" type="ORF">P152DRAFT_398530</name>
</gene>
<evidence type="ECO:0000256" key="8">
    <source>
        <dbReference type="ARBA" id="ARBA00022840"/>
    </source>
</evidence>
<keyword evidence="14 18" id="KW-0009">Actin-binding</keyword>
<dbReference type="Gene3D" id="1.10.10.60">
    <property type="entry name" value="Homeodomain-like"/>
    <property type="match status" value="1"/>
</dbReference>
<dbReference type="InterPro" id="IPR027417">
    <property type="entry name" value="P-loop_NTPase"/>
</dbReference>
<dbReference type="GO" id="GO:0005524">
    <property type="term" value="F:ATP binding"/>
    <property type="evidence" value="ECO:0007669"/>
    <property type="project" value="UniProtKB-UniRule"/>
</dbReference>
<dbReference type="GO" id="GO:0031505">
    <property type="term" value="P:fungal-type cell wall organization"/>
    <property type="evidence" value="ECO:0007669"/>
    <property type="project" value="TreeGrafter"/>
</dbReference>
<feature type="domain" description="Cytochrome b5 heme-binding" evidence="21">
    <location>
        <begin position="968"/>
        <end position="1027"/>
    </location>
</feature>
<dbReference type="GO" id="GO:0004100">
    <property type="term" value="F:chitin synthase activity"/>
    <property type="evidence" value="ECO:0007669"/>
    <property type="project" value="UniProtKB-EC"/>
</dbReference>
<dbReference type="InterPro" id="IPR029044">
    <property type="entry name" value="Nucleotide-diphossugar_trans"/>
</dbReference>
<dbReference type="Gene3D" id="3.10.120.10">
    <property type="entry name" value="Cytochrome b5-like heme/steroid binding domain"/>
    <property type="match status" value="1"/>
</dbReference>
<keyword evidence="8 18" id="KW-0067">ATP-binding</keyword>
<dbReference type="EC" id="2.4.1.16" evidence="2"/>
<feature type="transmembrane region" description="Helical" evidence="20">
    <location>
        <begin position="1666"/>
        <end position="1689"/>
    </location>
</feature>
<evidence type="ECO:0000256" key="16">
    <source>
        <dbReference type="ARBA" id="ARBA00046342"/>
    </source>
</evidence>
<feature type="transmembrane region" description="Helical" evidence="20">
    <location>
        <begin position="905"/>
        <end position="924"/>
    </location>
</feature>
<keyword evidence="13" id="KW-0325">Glycoprotein</keyword>
<evidence type="ECO:0000256" key="20">
    <source>
        <dbReference type="SAM" id="Phobius"/>
    </source>
</evidence>
<dbReference type="FunFam" id="3.10.120.10:FF:000019">
    <property type="entry name" value="Chitin synthase ChsE"/>
    <property type="match status" value="1"/>
</dbReference>
<evidence type="ECO:0000256" key="17">
    <source>
        <dbReference type="ARBA" id="ARBA00049510"/>
    </source>
</evidence>
<dbReference type="GeneID" id="54417038"/>
<keyword evidence="4" id="KW-0328">Glycosyltransferase</keyword>
<comment type="similarity">
    <text evidence="16">In the N-terminal section; belongs to the TRAFAC class myosin-kinesin ATPase superfamily. Myosin family.</text>
</comment>
<keyword evidence="5" id="KW-0808">Transferase</keyword>
<dbReference type="SUPFAM" id="SSF53448">
    <property type="entry name" value="Nucleotide-diphospho-sugar transferases"/>
    <property type="match status" value="1"/>
</dbReference>
<dbReference type="Pfam" id="PF08766">
    <property type="entry name" value="DEK_C"/>
    <property type="match status" value="1"/>
</dbReference>
<comment type="catalytic activity">
    <reaction evidence="17">
        <text>[(1-&gt;4)-N-acetyl-beta-D-glucosaminyl](n) + UDP-N-acetyl-alpha-D-glucosamine = [(1-&gt;4)-N-acetyl-beta-D-glucosaminyl](n+1) + UDP + H(+)</text>
        <dbReference type="Rhea" id="RHEA:16637"/>
        <dbReference type="Rhea" id="RHEA-COMP:9593"/>
        <dbReference type="Rhea" id="RHEA-COMP:9595"/>
        <dbReference type="ChEBI" id="CHEBI:15378"/>
        <dbReference type="ChEBI" id="CHEBI:17029"/>
        <dbReference type="ChEBI" id="CHEBI:57705"/>
        <dbReference type="ChEBI" id="CHEBI:58223"/>
        <dbReference type="EC" id="2.4.1.16"/>
    </reaction>
    <physiologicalReaction direction="left-to-right" evidence="17">
        <dbReference type="Rhea" id="RHEA:16638"/>
    </physiologicalReaction>
</comment>
<dbReference type="Gene3D" id="1.20.120.720">
    <property type="entry name" value="Myosin VI head, motor domain, U50 subdomain"/>
    <property type="match status" value="1"/>
</dbReference>
<dbReference type="FunFam" id="1.20.58.530:FF:000017">
    <property type="entry name" value="Chitin synthase ChsE"/>
    <property type="match status" value="1"/>
</dbReference>
<evidence type="ECO:0000256" key="2">
    <source>
        <dbReference type="ARBA" id="ARBA00012543"/>
    </source>
</evidence>
<dbReference type="Gene3D" id="3.40.850.10">
    <property type="entry name" value="Kinesin motor domain"/>
    <property type="match status" value="2"/>
</dbReference>
<evidence type="ECO:0000256" key="9">
    <source>
        <dbReference type="ARBA" id="ARBA00022989"/>
    </source>
</evidence>
<dbReference type="Gene3D" id="1.20.58.530">
    <property type="match status" value="2"/>
</dbReference>
<evidence type="ECO:0000256" key="12">
    <source>
        <dbReference type="ARBA" id="ARBA00023175"/>
    </source>
</evidence>
<name>A0A6G1G131_9PEZI</name>
<dbReference type="Gene3D" id="1.10.10.820">
    <property type="match status" value="1"/>
</dbReference>
<feature type="domain" description="DEK-C" evidence="23">
    <location>
        <begin position="1832"/>
        <end position="1887"/>
    </location>
</feature>
<dbReference type="CDD" id="cd14879">
    <property type="entry name" value="MYSc_Myo17"/>
    <property type="match status" value="1"/>
</dbReference>
<comment type="similarity">
    <text evidence="15">In the C-terminal section; belongs to the chitin synthase family. Class V subfamily.</text>
</comment>
<dbReference type="SUPFAM" id="SSF55856">
    <property type="entry name" value="Cytochrome b5-like heme/steroid binding domain"/>
    <property type="match status" value="1"/>
</dbReference>
<evidence type="ECO:0000259" key="22">
    <source>
        <dbReference type="PROSITE" id="PS51456"/>
    </source>
</evidence>
<comment type="subcellular location">
    <subcellularLocation>
        <location evidence="1">Cell membrane</location>
        <topology evidence="1">Multi-pass membrane protein</topology>
    </subcellularLocation>
</comment>
<dbReference type="PANTHER" id="PTHR22914">
    <property type="entry name" value="CHITIN SYNTHASE"/>
    <property type="match status" value="1"/>
</dbReference>
<evidence type="ECO:0000256" key="14">
    <source>
        <dbReference type="ARBA" id="ARBA00023203"/>
    </source>
</evidence>
<protein>
    <recommendedName>
        <fullName evidence="2">chitin synthase</fullName>
        <ecNumber evidence="2">2.4.1.16</ecNumber>
    </recommendedName>
</protein>
<dbReference type="PROSITE" id="PS50255">
    <property type="entry name" value="CYTOCHROME_B5_2"/>
    <property type="match status" value="1"/>
</dbReference>
<keyword evidence="11 20" id="KW-0472">Membrane</keyword>
<organism evidence="24">
    <name type="scientific">Eremomyces bilateralis CBS 781.70</name>
    <dbReference type="NCBI Taxonomy" id="1392243"/>
    <lineage>
        <taxon>Eukaryota</taxon>
        <taxon>Fungi</taxon>
        <taxon>Dikarya</taxon>
        <taxon>Ascomycota</taxon>
        <taxon>Pezizomycotina</taxon>
        <taxon>Dothideomycetes</taxon>
        <taxon>Dothideomycetes incertae sedis</taxon>
        <taxon>Eremomycetales</taxon>
        <taxon>Eremomycetaceae</taxon>
        <taxon>Eremomyces</taxon>
    </lineage>
</organism>
<evidence type="ECO:0000259" key="21">
    <source>
        <dbReference type="PROSITE" id="PS50255"/>
    </source>
</evidence>
<dbReference type="SUPFAM" id="SSF109715">
    <property type="entry name" value="DEK C-terminal domain"/>
    <property type="match status" value="1"/>
</dbReference>
<evidence type="ECO:0000256" key="11">
    <source>
        <dbReference type="ARBA" id="ARBA00023136"/>
    </source>
</evidence>
<dbReference type="InterPro" id="IPR036961">
    <property type="entry name" value="Kinesin_motor_dom_sf"/>
</dbReference>
<evidence type="ECO:0000256" key="1">
    <source>
        <dbReference type="ARBA" id="ARBA00004651"/>
    </source>
</evidence>
<evidence type="ECO:0000256" key="5">
    <source>
        <dbReference type="ARBA" id="ARBA00022679"/>
    </source>
</evidence>
<proteinExistence type="inferred from homology"/>
<feature type="transmembrane region" description="Helical" evidence="20">
    <location>
        <begin position="945"/>
        <end position="964"/>
    </location>
</feature>
<feature type="binding site" evidence="18">
    <location>
        <begin position="97"/>
        <end position="104"/>
    </location>
    <ligand>
        <name>ATP</name>
        <dbReference type="ChEBI" id="CHEBI:30616"/>
    </ligand>
</feature>
<keyword evidence="3" id="KW-1003">Cell membrane</keyword>
<accession>A0A6G1G131</accession>
<dbReference type="PROSITE" id="PS51998">
    <property type="entry name" value="DEK_C"/>
    <property type="match status" value="1"/>
</dbReference>
<dbReference type="InterPro" id="IPR014876">
    <property type="entry name" value="DEK_C"/>
</dbReference>
<dbReference type="RefSeq" id="XP_033533267.1">
    <property type="nucleotide sequence ID" value="XM_033676468.1"/>
</dbReference>
<dbReference type="GO" id="GO:0005886">
    <property type="term" value="C:plasma membrane"/>
    <property type="evidence" value="ECO:0007669"/>
    <property type="project" value="UniProtKB-SubCell"/>
</dbReference>
<dbReference type="OrthoDB" id="370884at2759"/>
<evidence type="ECO:0000256" key="19">
    <source>
        <dbReference type="SAM" id="MobiDB-lite"/>
    </source>
</evidence>